<protein>
    <submittedName>
        <fullName evidence="9">STON2 protein</fullName>
    </submittedName>
</protein>
<evidence type="ECO:0000256" key="2">
    <source>
        <dbReference type="ARBA" id="ARBA00005579"/>
    </source>
</evidence>
<dbReference type="PROSITE" id="PS51072">
    <property type="entry name" value="MHD"/>
    <property type="match status" value="1"/>
</dbReference>
<feature type="compositionally biased region" description="Basic and acidic residues" evidence="6">
    <location>
        <begin position="235"/>
        <end position="244"/>
    </location>
</feature>
<dbReference type="InterPro" id="IPR036168">
    <property type="entry name" value="AP2_Mu_C_sf"/>
</dbReference>
<sequence length="873" mass="96391">MTAVGRTGSGTRRSDWVSFSDELPPPARGLKRDGHHVLPQLAPDPALPETPAPGVATGGVAWQPDPAVQKHVWVQFEDKAWSSPVPWQPQVPGSSAAEPSRNPCSSASFWSAASSSDSSPTTRSEEPGCPSAGASCADLSSLLEDAHSGAVSRAHSSNSSVCQEDEYIAMDAVSLRPTHKQTSSRTGTTTARFGSWVTFDDDGGDLGSPGTSSLRANSLDQFPPQDANSNVVAQGERHGEREGKGGLLGVSPAKTNHGFSMESPRFSSSTPSRKKNPFLDDDLADVQPSPINPFSAYFDKSEAPQSNGSRPESSHSFSFSSPFFTDSAGPSRESIFLFTPGFDASGEDVFSSAPQNEALENLKQLRIADPDPLGSPTLPDDPIDEEEEEDLPFLPSYVKHRDGWPMMLRIPEKKNIMSSRHWGPIFVKVTETGCLQLFYEKGLEKPFKELQLDSSHELSAAKLQNYDENGRVHTVSVDHVVYKERRKIQPKVAVVHAPIKEQLIKLGTTNYEDFLSFMYVVQDRLMQLPVEMDMVCSNTSYSEEEILVDVSDEFHGVVSKGDNRILQQLVVTHVHVLAFISGSPLCKIGFNDIQVKGNEIVSRHDIIPNSTTRWIKLRDCQFHQSADEKGFTNSRMIFFTPPSGCRFELMRFRTAFAEKMLPFTVRTVATIKGAEVEVQSWLVMSSGFSSNRDPLSQIPCENVMIRYPVPLTWAKNFRRDSVMGEKSLKARINKSASFGSMSSSGSEPVMRVTLGTAKYEHAFKSVVWRINRLPDKNSASGHPHTFFCHLELGSDWEVPHGFPAQLEVEFDMPAASASRATVRCLAAGDRTDVRKWVGYKAHYSYQVEMEQKTDLVEDLNSLQTEKPNQCSQQ</sequence>
<evidence type="ECO:0000256" key="1">
    <source>
        <dbReference type="ARBA" id="ARBA00004496"/>
    </source>
</evidence>
<keyword evidence="3" id="KW-0963">Cytoplasm</keyword>
<dbReference type="InterPro" id="IPR028565">
    <property type="entry name" value="MHD"/>
</dbReference>
<organism evidence="9 10">
    <name type="scientific">Atractosteus spatula</name>
    <name type="common">Alligator gar</name>
    <name type="synonym">Lepisosteus spatula</name>
    <dbReference type="NCBI Taxonomy" id="7917"/>
    <lineage>
        <taxon>Eukaryota</taxon>
        <taxon>Metazoa</taxon>
        <taxon>Chordata</taxon>
        <taxon>Craniata</taxon>
        <taxon>Vertebrata</taxon>
        <taxon>Euteleostomi</taxon>
        <taxon>Actinopterygii</taxon>
        <taxon>Neopterygii</taxon>
        <taxon>Holostei</taxon>
        <taxon>Semionotiformes</taxon>
        <taxon>Lepisosteidae</taxon>
        <taxon>Atractosteus</taxon>
    </lineage>
</organism>
<dbReference type="InterPro" id="IPR022699">
    <property type="entry name" value="Stonin2_N"/>
</dbReference>
<dbReference type="PANTHER" id="PTHR10529">
    <property type="entry name" value="AP COMPLEX SUBUNIT MU"/>
    <property type="match status" value="1"/>
</dbReference>
<accession>A0A8J7TDZ0</accession>
<evidence type="ECO:0000256" key="5">
    <source>
        <dbReference type="ARBA" id="ARBA00022737"/>
    </source>
</evidence>
<dbReference type="GO" id="GO:0005737">
    <property type="term" value="C:cytoplasm"/>
    <property type="evidence" value="ECO:0007669"/>
    <property type="project" value="UniProtKB-SubCell"/>
</dbReference>
<gene>
    <name evidence="9" type="primary">Ston2</name>
    <name evidence="9" type="ORF">GTO95_0004136</name>
</gene>
<keyword evidence="5" id="KW-0677">Repeat</keyword>
<feature type="domain" description="SHD" evidence="7">
    <location>
        <begin position="403"/>
        <end position="536"/>
    </location>
</feature>
<feature type="compositionally biased region" description="Low complexity" evidence="6">
    <location>
        <begin position="105"/>
        <end position="119"/>
    </location>
</feature>
<dbReference type="Gene3D" id="2.60.40.1170">
    <property type="entry name" value="Mu homology domain, subdomain B"/>
    <property type="match status" value="1"/>
</dbReference>
<dbReference type="Pfam" id="PF12016">
    <property type="entry name" value="Stonin2_N"/>
    <property type="match status" value="1"/>
</dbReference>
<feature type="region of interest" description="Disordered" evidence="6">
    <location>
        <begin position="82"/>
        <end position="136"/>
    </location>
</feature>
<feature type="domain" description="MHD" evidence="8">
    <location>
        <begin position="543"/>
        <end position="850"/>
    </location>
</feature>
<feature type="region of interest" description="Disordered" evidence="6">
    <location>
        <begin position="1"/>
        <end position="63"/>
    </location>
</feature>
<feature type="non-terminal residue" evidence="9">
    <location>
        <position position="873"/>
    </location>
</feature>
<evidence type="ECO:0000256" key="3">
    <source>
        <dbReference type="ARBA" id="ARBA00022490"/>
    </source>
</evidence>
<reference evidence="9" key="1">
    <citation type="journal article" date="2021" name="Cell">
        <title>Tracing the genetic footprints of vertebrate landing in non-teleost ray-finned fishes.</title>
        <authorList>
            <person name="Bi X."/>
            <person name="Wang K."/>
            <person name="Yang L."/>
            <person name="Pan H."/>
            <person name="Jiang H."/>
            <person name="Wei Q."/>
            <person name="Fang M."/>
            <person name="Yu H."/>
            <person name="Zhu C."/>
            <person name="Cai Y."/>
            <person name="He Y."/>
            <person name="Gan X."/>
            <person name="Zeng H."/>
            <person name="Yu D."/>
            <person name="Zhu Y."/>
            <person name="Jiang H."/>
            <person name="Qiu Q."/>
            <person name="Yang H."/>
            <person name="Zhang Y.E."/>
            <person name="Wang W."/>
            <person name="Zhu M."/>
            <person name="He S."/>
            <person name="Zhang G."/>
        </authorList>
    </citation>
    <scope>NUCLEOTIDE SEQUENCE</scope>
    <source>
        <strain evidence="9">Allg_001</strain>
    </source>
</reference>
<dbReference type="SUPFAM" id="SSF49447">
    <property type="entry name" value="Second domain of Mu2 adaptin subunit (ap50) of ap2 adaptor"/>
    <property type="match status" value="1"/>
</dbReference>
<comment type="subcellular location">
    <subcellularLocation>
        <location evidence="1">Cytoplasm</location>
    </subcellularLocation>
</comment>
<dbReference type="GO" id="GO:0006897">
    <property type="term" value="P:endocytosis"/>
    <property type="evidence" value="ECO:0007669"/>
    <property type="project" value="UniProtKB-KW"/>
</dbReference>
<feature type="region of interest" description="Disordered" evidence="6">
    <location>
        <begin position="366"/>
        <end position="388"/>
    </location>
</feature>
<proteinExistence type="inferred from homology"/>
<feature type="region of interest" description="Disordered" evidence="6">
    <location>
        <begin position="202"/>
        <end position="318"/>
    </location>
</feature>
<dbReference type="PROSITE" id="PS51070">
    <property type="entry name" value="SHD"/>
    <property type="match status" value="1"/>
</dbReference>
<evidence type="ECO:0000313" key="9">
    <source>
        <dbReference type="EMBL" id="MBN3319391.1"/>
    </source>
</evidence>
<keyword evidence="10" id="KW-1185">Reference proteome</keyword>
<evidence type="ECO:0000256" key="6">
    <source>
        <dbReference type="SAM" id="MobiDB-lite"/>
    </source>
</evidence>
<dbReference type="InterPro" id="IPR012320">
    <property type="entry name" value="SHD_dom"/>
</dbReference>
<dbReference type="Proteomes" id="UP000736164">
    <property type="component" value="Unassembled WGS sequence"/>
</dbReference>
<dbReference type="InterPro" id="IPR017110">
    <property type="entry name" value="Stonin"/>
</dbReference>
<dbReference type="FunFam" id="2.60.40.1170:FF:000018">
    <property type="entry name" value="stonin-2 isoform X2"/>
    <property type="match status" value="1"/>
</dbReference>
<keyword evidence="4" id="KW-0254">Endocytosis</keyword>
<dbReference type="AlphaFoldDB" id="A0A8J7TDZ0"/>
<feature type="compositionally biased region" description="Polar residues" evidence="6">
    <location>
        <begin position="209"/>
        <end position="232"/>
    </location>
</feature>
<name>A0A8J7TDZ0_ATRSP</name>
<evidence type="ECO:0000313" key="10">
    <source>
        <dbReference type="Proteomes" id="UP000736164"/>
    </source>
</evidence>
<comment type="caution">
    <text evidence="9">The sequence shown here is derived from an EMBL/GenBank/DDBJ whole genome shotgun (WGS) entry which is preliminary data.</text>
</comment>
<dbReference type="EMBL" id="JAAWVO010044538">
    <property type="protein sequence ID" value="MBN3319391.1"/>
    <property type="molecule type" value="Genomic_DNA"/>
</dbReference>
<evidence type="ECO:0000259" key="8">
    <source>
        <dbReference type="PROSITE" id="PS51072"/>
    </source>
</evidence>
<dbReference type="GO" id="GO:0030100">
    <property type="term" value="P:regulation of endocytosis"/>
    <property type="evidence" value="ECO:0007669"/>
    <property type="project" value="InterPro"/>
</dbReference>
<dbReference type="Pfam" id="PF00928">
    <property type="entry name" value="Adap_comp_sub"/>
    <property type="match status" value="1"/>
</dbReference>
<dbReference type="InterPro" id="IPR050431">
    <property type="entry name" value="Adaptor_comp_med_subunit"/>
</dbReference>
<feature type="non-terminal residue" evidence="9">
    <location>
        <position position="1"/>
    </location>
</feature>
<evidence type="ECO:0000256" key="4">
    <source>
        <dbReference type="ARBA" id="ARBA00022583"/>
    </source>
</evidence>
<evidence type="ECO:0000259" key="7">
    <source>
        <dbReference type="PROSITE" id="PS51070"/>
    </source>
</evidence>
<dbReference type="PIRSF" id="PIRSF037099">
    <property type="entry name" value="Stonin"/>
    <property type="match status" value="1"/>
</dbReference>
<comment type="similarity">
    <text evidence="2">Belongs to the Stoned B family.</text>
</comment>